<comment type="caution">
    <text evidence="3">The sequence shown here is derived from an EMBL/GenBank/DDBJ whole genome shotgun (WGS) entry which is preliminary data.</text>
</comment>
<dbReference type="EMBL" id="CAJOBZ010000031">
    <property type="protein sequence ID" value="CAF4892428.1"/>
    <property type="molecule type" value="Genomic_DNA"/>
</dbReference>
<dbReference type="Pfam" id="PF13561">
    <property type="entry name" value="adh_short_C2"/>
    <property type="match status" value="1"/>
</dbReference>
<dbReference type="PANTHER" id="PTHR43975">
    <property type="entry name" value="ZGC:101858"/>
    <property type="match status" value="1"/>
</dbReference>
<gene>
    <name evidence="3" type="ORF">PMACD_LOCUS10593</name>
</gene>
<dbReference type="PRINTS" id="PR00080">
    <property type="entry name" value="SDRFAMILY"/>
</dbReference>
<proteinExistence type="predicted"/>
<dbReference type="PRINTS" id="PR00081">
    <property type="entry name" value="GDHRDH"/>
</dbReference>
<accession>A0A821ULQ0</accession>
<dbReference type="PROSITE" id="PS00061">
    <property type="entry name" value="ADH_SHORT"/>
    <property type="match status" value="1"/>
</dbReference>
<name>A0A821ULQ0_9NEOP</name>
<keyword evidence="4" id="KW-1185">Reference proteome</keyword>
<dbReference type="GO" id="GO:0016491">
    <property type="term" value="F:oxidoreductase activity"/>
    <property type="evidence" value="ECO:0007669"/>
    <property type="project" value="UniProtKB-KW"/>
</dbReference>
<evidence type="ECO:0000313" key="4">
    <source>
        <dbReference type="Proteomes" id="UP000663880"/>
    </source>
</evidence>
<evidence type="ECO:0000313" key="3">
    <source>
        <dbReference type="EMBL" id="CAF4892428.1"/>
    </source>
</evidence>
<keyword evidence="1" id="KW-0560">Oxidoreductase</keyword>
<evidence type="ECO:0000256" key="1">
    <source>
        <dbReference type="ARBA" id="ARBA00023002"/>
    </source>
</evidence>
<dbReference type="Proteomes" id="UP000663880">
    <property type="component" value="Unassembled WGS sequence"/>
</dbReference>
<evidence type="ECO:0000259" key="2">
    <source>
        <dbReference type="SMART" id="SM00822"/>
    </source>
</evidence>
<sequence>MSFKGKVVLITGASSGIGAATAIEFAKNGASVAIVGRNVEKLNKAAENCSKYSKPLVIKADVGDDEECKKMVASVIKTFGKLDVLVNNAGIMRDGTIMEGNLLEIYDEIMKVNVRAHLKVTSLAAPYLVKTKGNIVNISSVAASLTPKMKGVTPYCVSKAALNHFTRCAAVELAGEGVRVNTVSPGPVITDFMENAGVTDIKMENFADSMPLKRVSQSVEIADMILFLASDRAVGVTGAEFIVDNGCSLRV</sequence>
<dbReference type="InterPro" id="IPR002347">
    <property type="entry name" value="SDR_fam"/>
</dbReference>
<dbReference type="InterPro" id="IPR036291">
    <property type="entry name" value="NAD(P)-bd_dom_sf"/>
</dbReference>
<dbReference type="GO" id="GO:0006629">
    <property type="term" value="P:lipid metabolic process"/>
    <property type="evidence" value="ECO:0007669"/>
    <property type="project" value="UniProtKB-ARBA"/>
</dbReference>
<dbReference type="PANTHER" id="PTHR43975:SF2">
    <property type="entry name" value="EG:BACR7A4.14 PROTEIN-RELATED"/>
    <property type="match status" value="1"/>
</dbReference>
<protein>
    <recommendedName>
        <fullName evidence="2">Ketoreductase domain-containing protein</fullName>
    </recommendedName>
</protein>
<dbReference type="FunFam" id="3.40.50.720:FF:000084">
    <property type="entry name" value="Short-chain dehydrogenase reductase"/>
    <property type="match status" value="1"/>
</dbReference>
<dbReference type="InterPro" id="IPR020904">
    <property type="entry name" value="Sc_DH/Rdtase_CS"/>
</dbReference>
<organism evidence="3 4">
    <name type="scientific">Pieris macdunnoughi</name>
    <dbReference type="NCBI Taxonomy" id="345717"/>
    <lineage>
        <taxon>Eukaryota</taxon>
        <taxon>Metazoa</taxon>
        <taxon>Ecdysozoa</taxon>
        <taxon>Arthropoda</taxon>
        <taxon>Hexapoda</taxon>
        <taxon>Insecta</taxon>
        <taxon>Pterygota</taxon>
        <taxon>Neoptera</taxon>
        <taxon>Endopterygota</taxon>
        <taxon>Lepidoptera</taxon>
        <taxon>Glossata</taxon>
        <taxon>Ditrysia</taxon>
        <taxon>Papilionoidea</taxon>
        <taxon>Pieridae</taxon>
        <taxon>Pierinae</taxon>
        <taxon>Pieris</taxon>
    </lineage>
</organism>
<dbReference type="SUPFAM" id="SSF51735">
    <property type="entry name" value="NAD(P)-binding Rossmann-fold domains"/>
    <property type="match status" value="1"/>
</dbReference>
<dbReference type="OrthoDB" id="47007at2759"/>
<feature type="domain" description="Ketoreductase" evidence="2">
    <location>
        <begin position="6"/>
        <end position="192"/>
    </location>
</feature>
<dbReference type="SMART" id="SM00822">
    <property type="entry name" value="PKS_KR"/>
    <property type="match status" value="1"/>
</dbReference>
<dbReference type="AlphaFoldDB" id="A0A821ULQ0"/>
<dbReference type="InterPro" id="IPR057326">
    <property type="entry name" value="KR_dom"/>
</dbReference>
<reference evidence="3" key="1">
    <citation type="submission" date="2021-02" db="EMBL/GenBank/DDBJ databases">
        <authorList>
            <person name="Steward A R."/>
        </authorList>
    </citation>
    <scope>NUCLEOTIDE SEQUENCE</scope>
</reference>
<dbReference type="Gene3D" id="3.40.50.720">
    <property type="entry name" value="NAD(P)-binding Rossmann-like Domain"/>
    <property type="match status" value="1"/>
</dbReference>